<dbReference type="AlphaFoldDB" id="A0A8W8IDL1"/>
<evidence type="ECO:0000256" key="2">
    <source>
        <dbReference type="PIRSR" id="PIRSR600246-1"/>
    </source>
</evidence>
<feature type="coiled-coil region" evidence="4">
    <location>
        <begin position="123"/>
        <end position="150"/>
    </location>
</feature>
<dbReference type="Pfam" id="PF01112">
    <property type="entry name" value="Asparaginase_2"/>
    <property type="match status" value="2"/>
</dbReference>
<keyword evidence="4" id="KW-0175">Coiled coil</keyword>
<feature type="region of interest" description="Disordered" evidence="5">
    <location>
        <begin position="150"/>
        <end position="206"/>
    </location>
</feature>
<evidence type="ECO:0000313" key="7">
    <source>
        <dbReference type="Proteomes" id="UP000005408"/>
    </source>
</evidence>
<reference evidence="6" key="1">
    <citation type="submission" date="2022-08" db="UniProtKB">
        <authorList>
            <consortium name="EnsemblMetazoa"/>
        </authorList>
    </citation>
    <scope>IDENTIFICATION</scope>
    <source>
        <strain evidence="6">05x7-T-G4-1.051#20</strain>
    </source>
</reference>
<dbReference type="SUPFAM" id="SSF56235">
    <property type="entry name" value="N-terminal nucleophile aminohydrolases (Ntn hydrolases)"/>
    <property type="match status" value="1"/>
</dbReference>
<dbReference type="InterPro" id="IPR029055">
    <property type="entry name" value="Ntn_hydrolases_N"/>
</dbReference>
<feature type="site" description="Cleavage; by autolysis" evidence="3">
    <location>
        <begin position="372"/>
        <end position="373"/>
    </location>
</feature>
<accession>A0A8W8IDL1</accession>
<dbReference type="GO" id="GO:0005737">
    <property type="term" value="C:cytoplasm"/>
    <property type="evidence" value="ECO:0007669"/>
    <property type="project" value="TreeGrafter"/>
</dbReference>
<feature type="compositionally biased region" description="Polar residues" evidence="5">
    <location>
        <begin position="189"/>
        <end position="205"/>
    </location>
</feature>
<dbReference type="GO" id="GO:0003948">
    <property type="term" value="F:N4-(beta-N-acetylglucosaminyl)-L-asparaginase activity"/>
    <property type="evidence" value="ECO:0007669"/>
    <property type="project" value="TreeGrafter"/>
</dbReference>
<evidence type="ECO:0000256" key="1">
    <source>
        <dbReference type="ARBA" id="ARBA00010872"/>
    </source>
</evidence>
<dbReference type="EnsemblMetazoa" id="G13678.6">
    <property type="protein sequence ID" value="G13678.6:cds"/>
    <property type="gene ID" value="G13678"/>
</dbReference>
<dbReference type="PANTHER" id="PTHR10188:SF16">
    <property type="entry name" value="N(4)-(BETA-N-ACETYLGLUCOSAMINYL)-L-ASPARAGINASE-LIKE"/>
    <property type="match status" value="1"/>
</dbReference>
<evidence type="ECO:0000256" key="5">
    <source>
        <dbReference type="SAM" id="MobiDB-lite"/>
    </source>
</evidence>
<dbReference type="Proteomes" id="UP000005408">
    <property type="component" value="Unassembled WGS sequence"/>
</dbReference>
<dbReference type="Gene3D" id="3.60.20.30">
    <property type="entry name" value="(Glycosyl)asparaginase"/>
    <property type="match status" value="1"/>
</dbReference>
<evidence type="ECO:0008006" key="8">
    <source>
        <dbReference type="Google" id="ProtNLM"/>
    </source>
</evidence>
<evidence type="ECO:0000313" key="6">
    <source>
        <dbReference type="EnsemblMetazoa" id="G13678.6:cds"/>
    </source>
</evidence>
<comment type="similarity">
    <text evidence="1">Belongs to the Ntn-hydrolase family.</text>
</comment>
<proteinExistence type="inferred from homology"/>
<feature type="active site" description="Nucleophile" evidence="2">
    <location>
        <position position="373"/>
    </location>
</feature>
<feature type="compositionally biased region" description="Low complexity" evidence="5">
    <location>
        <begin position="160"/>
        <end position="170"/>
    </location>
</feature>
<dbReference type="PANTHER" id="PTHR10188">
    <property type="entry name" value="L-ASPARAGINASE"/>
    <property type="match status" value="1"/>
</dbReference>
<sequence>MADTEESMSTEEIAKVVSALKQLKMKPKADSAEDFLSWMSSAVQEKKIKEEVKNLIDRSQFEEMLRTMFFKGLRPSLKDICGHLYDKCKSFDELRTSVRKLEIEHHPQTTEKKSATAKAATVKDQSADRFDSLEAKINQLTTEVRSMKEKEYSYTPMPQPYRAPRQPYQRGRQERGYRGGYRQYPRFPQPQSTDVAKEPQSSRLATGQPYAESLAIDDAICNQVQPCTDIGKYLDIMEIQNTDPTVSFWKNKGEEMFRNQTNCMDTIEKTINYIEEDELYGPCIVGRGGPPNSAGYREYDAALMDGATLRFGAVTALRGIPNAVSVARAVMERSPHSMLSGEGAGLFAKGQGFISRETPTPQNTQVPGGGHDTLGVIAVGQDRNLAVGVSTSGAPGKHPGRVGDSALPGGGLYANPQGAACCSGDGDEILKFCPSFHIVHLISQGRSPQDACEEVVQNIYRQNKHMEIAVIAADIKGQYGACSTVQSWTDPLTQKQYPGFPYVIWSKDLSCPEINVAPTIS</sequence>
<protein>
    <recommendedName>
        <fullName evidence="8">N(4)-(Beta-N-acetylglucosaminyl)-L-asparaginase</fullName>
    </recommendedName>
</protein>
<evidence type="ECO:0000256" key="4">
    <source>
        <dbReference type="SAM" id="Coils"/>
    </source>
</evidence>
<dbReference type="InterPro" id="IPR000246">
    <property type="entry name" value="Peptidase_T2"/>
</dbReference>
<organism evidence="6 7">
    <name type="scientific">Magallana gigas</name>
    <name type="common">Pacific oyster</name>
    <name type="synonym">Crassostrea gigas</name>
    <dbReference type="NCBI Taxonomy" id="29159"/>
    <lineage>
        <taxon>Eukaryota</taxon>
        <taxon>Metazoa</taxon>
        <taxon>Spiralia</taxon>
        <taxon>Lophotrochozoa</taxon>
        <taxon>Mollusca</taxon>
        <taxon>Bivalvia</taxon>
        <taxon>Autobranchia</taxon>
        <taxon>Pteriomorphia</taxon>
        <taxon>Ostreida</taxon>
        <taxon>Ostreoidea</taxon>
        <taxon>Ostreidae</taxon>
        <taxon>Magallana</taxon>
    </lineage>
</organism>
<evidence type="ECO:0000256" key="3">
    <source>
        <dbReference type="PIRSR" id="PIRSR600246-3"/>
    </source>
</evidence>
<keyword evidence="7" id="KW-1185">Reference proteome</keyword>
<name>A0A8W8IDL1_MAGGI</name>